<evidence type="ECO:0000313" key="5">
    <source>
        <dbReference type="Proteomes" id="UP000242699"/>
    </source>
</evidence>
<dbReference type="PANTHER" id="PTHR43586:SF8">
    <property type="entry name" value="CYSTEINE DESULFURASE 1, CHLOROPLASTIC"/>
    <property type="match status" value="1"/>
</dbReference>
<protein>
    <submittedName>
        <fullName evidence="4">Cysteine desulfurase</fullName>
    </submittedName>
</protein>
<feature type="domain" description="Aminotransferase class V" evidence="3">
    <location>
        <begin position="80"/>
        <end position="375"/>
    </location>
</feature>
<dbReference type="EMBL" id="PXYT01000013">
    <property type="protein sequence ID" value="PSR30058.1"/>
    <property type="molecule type" value="Genomic_DNA"/>
</dbReference>
<reference evidence="4 5" key="1">
    <citation type="journal article" date="2014" name="BMC Genomics">
        <title>Comparison of environmental and isolate Sulfobacillus genomes reveals diverse carbon, sulfur, nitrogen, and hydrogen metabolisms.</title>
        <authorList>
            <person name="Justice N.B."/>
            <person name="Norman A."/>
            <person name="Brown C.T."/>
            <person name="Singh A."/>
            <person name="Thomas B.C."/>
            <person name="Banfield J.F."/>
        </authorList>
    </citation>
    <scope>NUCLEOTIDE SEQUENCE [LARGE SCALE GENOMIC DNA]</scope>
    <source>
        <strain evidence="4">AMDSBA1</strain>
    </source>
</reference>
<dbReference type="InterPro" id="IPR000192">
    <property type="entry name" value="Aminotrans_V_dom"/>
</dbReference>
<dbReference type="InterPro" id="IPR015421">
    <property type="entry name" value="PyrdxlP-dep_Trfase_major"/>
</dbReference>
<dbReference type="AlphaFoldDB" id="A0A2T2X6H8"/>
<comment type="caution">
    <text evidence="4">The sequence shown here is derived from an EMBL/GenBank/DDBJ whole genome shotgun (WGS) entry which is preliminary data.</text>
</comment>
<evidence type="ECO:0000256" key="2">
    <source>
        <dbReference type="ARBA" id="ARBA00022898"/>
    </source>
</evidence>
<gene>
    <name evidence="4" type="ORF">C7B43_07185</name>
</gene>
<name>A0A2T2X6H8_9FIRM</name>
<dbReference type="PANTHER" id="PTHR43586">
    <property type="entry name" value="CYSTEINE DESULFURASE"/>
    <property type="match status" value="1"/>
</dbReference>
<dbReference type="Gene3D" id="3.90.1150.10">
    <property type="entry name" value="Aspartate Aminotransferase, domain 1"/>
    <property type="match status" value="1"/>
</dbReference>
<evidence type="ECO:0000259" key="3">
    <source>
        <dbReference type="Pfam" id="PF00266"/>
    </source>
</evidence>
<dbReference type="InterPro" id="IPR015422">
    <property type="entry name" value="PyrdxlP-dep_Trfase_small"/>
</dbReference>
<comment type="cofactor">
    <cofactor evidence="1">
        <name>pyridoxal 5'-phosphate</name>
        <dbReference type="ChEBI" id="CHEBI:597326"/>
    </cofactor>
</comment>
<proteinExistence type="predicted"/>
<dbReference type="Pfam" id="PF00266">
    <property type="entry name" value="Aminotran_5"/>
    <property type="match status" value="1"/>
</dbReference>
<sequence>MYGHDLRLLIPAALHQTYLNTATLGPTPTPVSAAACAAEIKWEEMGPGHVPYYVEGRDKARQFAKRIETAMPRGTVSLVENNSQAILRVLWGLSWNDGDELVTTDHEHPALLFTIASLMRRFGVKVKILTVDSPEPLPEQLRKCLGPRTKLVAISHVSYLTGWRLPVEKLGAVIREYPQARFLVDGAQALGNITVNPFATGADYYVFCGHKWMMAPPGWAGLWVKTTRLAELATLWPIDNRPFDAHDLERGAWPLELDNGQGLEFGSRAWPRVVGWSITWDYFEEEGFAKQSLYQGMLAQRLIREVGRIPGVEVVAPPQTDYHESALVCLRCPKLGSTLASELWARHVVVKPVPEYQGIRVALGLFNTQEDIDRLIDSLRALNF</sequence>
<evidence type="ECO:0000256" key="1">
    <source>
        <dbReference type="ARBA" id="ARBA00001933"/>
    </source>
</evidence>
<keyword evidence="2" id="KW-0663">Pyridoxal phosphate</keyword>
<dbReference type="GO" id="GO:0003824">
    <property type="term" value="F:catalytic activity"/>
    <property type="evidence" value="ECO:0007669"/>
    <property type="project" value="UniProtKB-ARBA"/>
</dbReference>
<dbReference type="SUPFAM" id="SSF53383">
    <property type="entry name" value="PLP-dependent transferases"/>
    <property type="match status" value="1"/>
</dbReference>
<dbReference type="Proteomes" id="UP000242699">
    <property type="component" value="Unassembled WGS sequence"/>
</dbReference>
<organism evidence="4 5">
    <name type="scientific">Sulfobacillus benefaciens</name>
    <dbReference type="NCBI Taxonomy" id="453960"/>
    <lineage>
        <taxon>Bacteria</taxon>
        <taxon>Bacillati</taxon>
        <taxon>Bacillota</taxon>
        <taxon>Clostridia</taxon>
        <taxon>Eubacteriales</taxon>
        <taxon>Clostridiales Family XVII. Incertae Sedis</taxon>
        <taxon>Sulfobacillus</taxon>
    </lineage>
</organism>
<accession>A0A2T2X6H8</accession>
<dbReference type="InterPro" id="IPR015424">
    <property type="entry name" value="PyrdxlP-dep_Trfase"/>
</dbReference>
<evidence type="ECO:0000313" key="4">
    <source>
        <dbReference type="EMBL" id="PSR30058.1"/>
    </source>
</evidence>
<dbReference type="Gene3D" id="3.40.640.10">
    <property type="entry name" value="Type I PLP-dependent aspartate aminotransferase-like (Major domain)"/>
    <property type="match status" value="1"/>
</dbReference>